<evidence type="ECO:0000313" key="11">
    <source>
        <dbReference type="EMBL" id="KHT64369.1"/>
    </source>
</evidence>
<feature type="domain" description="Carbohydrate kinase FGGY N-terminal" evidence="9">
    <location>
        <begin position="3"/>
        <end position="239"/>
    </location>
</feature>
<dbReference type="Pfam" id="PF02782">
    <property type="entry name" value="FGGY_C"/>
    <property type="match status" value="1"/>
</dbReference>
<keyword evidence="2" id="KW-0808">Transferase</keyword>
<keyword evidence="6" id="KW-1015">Disulfide bond</keyword>
<dbReference type="Gene3D" id="3.30.420.40">
    <property type="match status" value="2"/>
</dbReference>
<dbReference type="RefSeq" id="WP_039459883.1">
    <property type="nucleotide sequence ID" value="NZ_JWLZ01000090.1"/>
</dbReference>
<evidence type="ECO:0000256" key="8">
    <source>
        <dbReference type="NCBIfam" id="TIGR02627"/>
    </source>
</evidence>
<feature type="domain" description="Carbohydrate kinase FGGY C-terminal" evidence="10">
    <location>
        <begin position="253"/>
        <end position="439"/>
    </location>
</feature>
<dbReference type="PANTHER" id="PTHR10196:SF93">
    <property type="entry name" value="L-RHAMNULOKINASE"/>
    <property type="match status" value="1"/>
</dbReference>
<organism evidence="11 12">
    <name type="scientific">Photobacterium gaetbulicola</name>
    <dbReference type="NCBI Taxonomy" id="1295392"/>
    <lineage>
        <taxon>Bacteria</taxon>
        <taxon>Pseudomonadati</taxon>
        <taxon>Pseudomonadota</taxon>
        <taxon>Gammaproteobacteria</taxon>
        <taxon>Vibrionales</taxon>
        <taxon>Vibrionaceae</taxon>
        <taxon>Photobacterium</taxon>
    </lineage>
</organism>
<dbReference type="NCBIfam" id="TIGR02627">
    <property type="entry name" value="rhamnulo_kin"/>
    <property type="match status" value="1"/>
</dbReference>
<evidence type="ECO:0000256" key="4">
    <source>
        <dbReference type="ARBA" id="ARBA00022777"/>
    </source>
</evidence>
<gene>
    <name evidence="11" type="ORF">RJ45_06520</name>
</gene>
<dbReference type="GO" id="GO:0005829">
    <property type="term" value="C:cytosol"/>
    <property type="evidence" value="ECO:0007669"/>
    <property type="project" value="TreeGrafter"/>
</dbReference>
<keyword evidence="4 11" id="KW-0418">Kinase</keyword>
<evidence type="ECO:0000259" key="10">
    <source>
        <dbReference type="Pfam" id="PF02782"/>
    </source>
</evidence>
<dbReference type="AlphaFoldDB" id="A0A0B9G6U5"/>
<dbReference type="GO" id="GO:0006071">
    <property type="term" value="P:glycerol metabolic process"/>
    <property type="evidence" value="ECO:0007669"/>
    <property type="project" value="TreeGrafter"/>
</dbReference>
<comment type="similarity">
    <text evidence="1">Belongs to the FGGY kinase family.</text>
</comment>
<dbReference type="EMBL" id="JWLZ01000090">
    <property type="protein sequence ID" value="KHT64369.1"/>
    <property type="molecule type" value="Genomic_DNA"/>
</dbReference>
<dbReference type="Proteomes" id="UP000031278">
    <property type="component" value="Unassembled WGS sequence"/>
</dbReference>
<evidence type="ECO:0000313" key="12">
    <source>
        <dbReference type="Proteomes" id="UP000031278"/>
    </source>
</evidence>
<dbReference type="SUPFAM" id="SSF53067">
    <property type="entry name" value="Actin-like ATPase domain"/>
    <property type="match status" value="2"/>
</dbReference>
<dbReference type="InterPro" id="IPR013449">
    <property type="entry name" value="Rhamnulokinase"/>
</dbReference>
<evidence type="ECO:0000256" key="5">
    <source>
        <dbReference type="ARBA" id="ARBA00022840"/>
    </source>
</evidence>
<evidence type="ECO:0000256" key="6">
    <source>
        <dbReference type="ARBA" id="ARBA00023157"/>
    </source>
</evidence>
<dbReference type="GO" id="GO:0019301">
    <property type="term" value="P:rhamnose catabolic process"/>
    <property type="evidence" value="ECO:0007669"/>
    <property type="project" value="UniProtKB-UniRule"/>
</dbReference>
<proteinExistence type="inferred from homology"/>
<comment type="caution">
    <text evidence="11">The sequence shown here is derived from an EMBL/GenBank/DDBJ whole genome shotgun (WGS) entry which is preliminary data.</text>
</comment>
<keyword evidence="3" id="KW-0547">Nucleotide-binding</keyword>
<accession>A0A0B9G6U5</accession>
<evidence type="ECO:0000256" key="2">
    <source>
        <dbReference type="ARBA" id="ARBA00022679"/>
    </source>
</evidence>
<evidence type="ECO:0000256" key="3">
    <source>
        <dbReference type="ARBA" id="ARBA00022741"/>
    </source>
</evidence>
<dbReference type="EC" id="2.7.1.5" evidence="8"/>
<keyword evidence="5" id="KW-0067">ATP-binding</keyword>
<dbReference type="PANTHER" id="PTHR10196">
    <property type="entry name" value="SUGAR KINASE"/>
    <property type="match status" value="1"/>
</dbReference>
<sequence>MNYFLAIDIGASSGRHLLGYLQNEKIILEEIYRFTNKLSDKDGQLCWDLESLFSHILSGLEECVKLNKIPKSIGIDTWGVDYVLLDNEDNIIGNTVSYRDERTKGVMDTVCKQVGFKEIYNKTGIQFMSFNTLYQLSSMVPEEKNRACSFLMIPDYLNFLLTGKKVNEYTNATTTQMFNLNSDQWDKDLLEVAGVKPDIFGQAQLPGHCIGRLRDSVRDKVGFDCEVVLPATHDTGSAFIASVFDIEEEGVILSSGTWSLLGKEIDKPIVSDKSRNNNFTNEGGYSKRFRFLKNIMGLWIIQEVSRTLDYRYSYAELAKLARESREFTSTIDVNDERFFVSENMIEEIVDYCKETGQPYPTEIGEICICVYRSLAKCYSEFINEMVDITGKKISKINIIGGGSKNELLNELIAEETGKEIIVGPVEATGMGNIMVQMLSMSEINSLETAKSYVKNSI</sequence>
<dbReference type="CDD" id="cd07771">
    <property type="entry name" value="ASKHA_NBD_FGGY_RhaB-like"/>
    <property type="match status" value="1"/>
</dbReference>
<dbReference type="GO" id="GO:0008993">
    <property type="term" value="F:rhamnulokinase activity"/>
    <property type="evidence" value="ECO:0007669"/>
    <property type="project" value="UniProtKB-UniRule"/>
</dbReference>
<dbReference type="GO" id="GO:0005524">
    <property type="term" value="F:ATP binding"/>
    <property type="evidence" value="ECO:0007669"/>
    <property type="project" value="UniProtKB-KW"/>
</dbReference>
<dbReference type="InterPro" id="IPR018484">
    <property type="entry name" value="FGGY_N"/>
</dbReference>
<reference evidence="11 12" key="1">
    <citation type="submission" date="2014-12" db="EMBL/GenBank/DDBJ databases">
        <title>Genome sequencing of Photobacterium gaetbulicola AD005a.</title>
        <authorList>
            <person name="Adrian T.G.S."/>
            <person name="Chan K.G."/>
        </authorList>
    </citation>
    <scope>NUCLEOTIDE SEQUENCE [LARGE SCALE GENOMIC DNA]</scope>
    <source>
        <strain evidence="11 12">AD005a</strain>
    </source>
</reference>
<dbReference type="InterPro" id="IPR043129">
    <property type="entry name" value="ATPase_NBD"/>
</dbReference>
<protein>
    <recommendedName>
        <fullName evidence="8">Rhamnulokinase</fullName>
        <ecNumber evidence="8">2.7.1.5</ecNumber>
    </recommendedName>
</protein>
<evidence type="ECO:0000256" key="7">
    <source>
        <dbReference type="ARBA" id="ARBA00023308"/>
    </source>
</evidence>
<keyword evidence="7" id="KW-0684">Rhamnose metabolism</keyword>
<evidence type="ECO:0000256" key="1">
    <source>
        <dbReference type="ARBA" id="ARBA00009156"/>
    </source>
</evidence>
<evidence type="ECO:0000259" key="9">
    <source>
        <dbReference type="Pfam" id="PF00370"/>
    </source>
</evidence>
<dbReference type="GO" id="GO:0004370">
    <property type="term" value="F:glycerol kinase activity"/>
    <property type="evidence" value="ECO:0007669"/>
    <property type="project" value="TreeGrafter"/>
</dbReference>
<dbReference type="InterPro" id="IPR018485">
    <property type="entry name" value="FGGY_C"/>
</dbReference>
<dbReference type="Pfam" id="PF00370">
    <property type="entry name" value="FGGY_N"/>
    <property type="match status" value="1"/>
</dbReference>
<name>A0A0B9G6U5_9GAMM</name>